<name>A0A6M2ZHK0_9CAUD</name>
<gene>
    <name evidence="1" type="ORF">SSCSM1_185</name>
</gene>
<organism evidence="1 2">
    <name type="scientific">Synechococcus phage S-SCSM1</name>
    <dbReference type="NCBI Taxonomy" id="2588487"/>
    <lineage>
        <taxon>Viruses</taxon>
        <taxon>Duplodnaviria</taxon>
        <taxon>Heunggongvirae</taxon>
        <taxon>Uroviricota</taxon>
        <taxon>Caudoviricetes</taxon>
        <taxon>Pantevenvirales</taxon>
        <taxon>Kyanoviridae</taxon>
        <taxon>Zhoulongquanvirus</taxon>
        <taxon>Zhoulongquanvirus esscess</taxon>
    </lineage>
</organism>
<dbReference type="Proteomes" id="UP000515683">
    <property type="component" value="Segment"/>
</dbReference>
<proteinExistence type="predicted"/>
<keyword evidence="2" id="KW-1185">Reference proteome</keyword>
<sequence length="75" mass="8992">MDYDYQVIDGDGKVHNYIWDDKQSKMVEGKREKTVPWWRLHRITEELEGKLTEITVVDSKGNLSKKIVIEYEDYE</sequence>
<evidence type="ECO:0000313" key="2">
    <source>
        <dbReference type="Proteomes" id="UP000515683"/>
    </source>
</evidence>
<reference evidence="1" key="1">
    <citation type="submission" date="2019-04" db="EMBL/GenBank/DDBJ databases">
        <title>Genomic and proteomic characterization of cyanophage S-SCSM1 provides new insights into understanding the viral gene diversity and phage-host interactions.</title>
        <authorList>
            <person name="Wang Q."/>
            <person name="Xu Y."/>
            <person name="Jiao N."/>
            <person name="Zhang R."/>
        </authorList>
    </citation>
    <scope>NUCLEOTIDE SEQUENCE [LARGE SCALE GENOMIC DNA]</scope>
</reference>
<accession>A0A6M2ZHK0</accession>
<protein>
    <submittedName>
        <fullName evidence="1">Uncharacterized protein</fullName>
    </submittedName>
</protein>
<dbReference type="EMBL" id="MK867354">
    <property type="protein sequence ID" value="QFG06448.1"/>
    <property type="molecule type" value="Genomic_DNA"/>
</dbReference>
<evidence type="ECO:0000313" key="1">
    <source>
        <dbReference type="EMBL" id="QFG06448.1"/>
    </source>
</evidence>